<keyword evidence="4" id="KW-1185">Reference proteome</keyword>
<dbReference type="InterPro" id="IPR004360">
    <property type="entry name" value="Glyas_Fos-R_dOase_dom"/>
</dbReference>
<organism evidence="3 4">
    <name type="scientific">Natronospirillum operosum</name>
    <dbReference type="NCBI Taxonomy" id="2759953"/>
    <lineage>
        <taxon>Bacteria</taxon>
        <taxon>Pseudomonadati</taxon>
        <taxon>Pseudomonadota</taxon>
        <taxon>Gammaproteobacteria</taxon>
        <taxon>Oceanospirillales</taxon>
        <taxon>Natronospirillaceae</taxon>
        <taxon>Natronospirillum</taxon>
    </lineage>
</organism>
<dbReference type="OrthoDB" id="9799428at2"/>
<dbReference type="Gene3D" id="3.10.180.10">
    <property type="entry name" value="2,3-Dihydroxybiphenyl 1,2-Dioxygenase, domain 1"/>
    <property type="match status" value="1"/>
</dbReference>
<dbReference type="InterPro" id="IPR052164">
    <property type="entry name" value="Anthracycline_SecMetBiosynth"/>
</dbReference>
<dbReference type="PROSITE" id="PS51819">
    <property type="entry name" value="VOC"/>
    <property type="match status" value="1"/>
</dbReference>
<evidence type="ECO:0000313" key="3">
    <source>
        <dbReference type="EMBL" id="TGG95438.1"/>
    </source>
</evidence>
<feature type="domain" description="VOC" evidence="2">
    <location>
        <begin position="6"/>
        <end position="118"/>
    </location>
</feature>
<evidence type="ECO:0000256" key="1">
    <source>
        <dbReference type="SAM" id="MobiDB-lite"/>
    </source>
</evidence>
<gene>
    <name evidence="3" type="ORF">E4656_03165</name>
</gene>
<dbReference type="AlphaFoldDB" id="A0A4Z0WFP9"/>
<dbReference type="InterPro" id="IPR037523">
    <property type="entry name" value="VOC_core"/>
</dbReference>
<feature type="compositionally biased region" description="Polar residues" evidence="1">
    <location>
        <begin position="111"/>
        <end position="120"/>
    </location>
</feature>
<dbReference type="Pfam" id="PF00903">
    <property type="entry name" value="Glyoxalase"/>
    <property type="match status" value="1"/>
</dbReference>
<dbReference type="PANTHER" id="PTHR33993:SF5">
    <property type="entry name" value="GLYOXALASE"/>
    <property type="match status" value="1"/>
</dbReference>
<evidence type="ECO:0000313" key="4">
    <source>
        <dbReference type="Proteomes" id="UP000297475"/>
    </source>
</evidence>
<proteinExistence type="predicted"/>
<dbReference type="InterPro" id="IPR029068">
    <property type="entry name" value="Glyas_Bleomycin-R_OHBP_Dase"/>
</dbReference>
<accession>A0A4Z0WFP9</accession>
<sequence>MEKVTGIGGLFFKAENPAELSRWYQDNLGVFMPPASYDQEPWRQEAGPTIFAPMSSGSSHFKVGAQLSVNFRVADLDRMCTQLTDAGISVTVDPEVYPNGRFASLEDPEGNQIQLWESGP</sequence>
<dbReference type="EMBL" id="SRMF01000001">
    <property type="protein sequence ID" value="TGG95438.1"/>
    <property type="molecule type" value="Genomic_DNA"/>
</dbReference>
<evidence type="ECO:0000259" key="2">
    <source>
        <dbReference type="PROSITE" id="PS51819"/>
    </source>
</evidence>
<reference evidence="3 4" key="1">
    <citation type="submission" date="2019-04" db="EMBL/GenBank/DDBJ databases">
        <title>Natronospirillum operosus gen. nov., sp. nov., a haloalkaliphilic satellite isolated from decaying biomass of laboratory culture of cyanobacterium Geitlerinema sp. and proposal of Natronospirillaceae fam. nov. and Saccharospirillaceae fam. nov.</title>
        <authorList>
            <person name="Kevbrin V."/>
            <person name="Boltyanskaya Y."/>
            <person name="Koziaeva V."/>
            <person name="Grouzdev D.S."/>
            <person name="Park M."/>
            <person name="Cho J."/>
        </authorList>
    </citation>
    <scope>NUCLEOTIDE SEQUENCE [LARGE SCALE GENOMIC DNA]</scope>
    <source>
        <strain evidence="3 4">G-116</strain>
    </source>
</reference>
<name>A0A4Z0WFP9_9GAMM</name>
<dbReference type="SUPFAM" id="SSF54593">
    <property type="entry name" value="Glyoxalase/Bleomycin resistance protein/Dihydroxybiphenyl dioxygenase"/>
    <property type="match status" value="1"/>
</dbReference>
<dbReference type="Proteomes" id="UP000297475">
    <property type="component" value="Unassembled WGS sequence"/>
</dbReference>
<protein>
    <submittedName>
        <fullName evidence="3">VOC family protein</fullName>
    </submittedName>
</protein>
<dbReference type="RefSeq" id="WP_135481109.1">
    <property type="nucleotide sequence ID" value="NZ_SRMF01000001.1"/>
</dbReference>
<dbReference type="PANTHER" id="PTHR33993">
    <property type="entry name" value="GLYOXALASE-RELATED"/>
    <property type="match status" value="1"/>
</dbReference>
<comment type="caution">
    <text evidence="3">The sequence shown here is derived from an EMBL/GenBank/DDBJ whole genome shotgun (WGS) entry which is preliminary data.</text>
</comment>
<feature type="region of interest" description="Disordered" evidence="1">
    <location>
        <begin position="101"/>
        <end position="120"/>
    </location>
</feature>